<dbReference type="Gene3D" id="1.20.58.90">
    <property type="match status" value="1"/>
</dbReference>
<sequence>MANISSSAAFTGTSGSPPTYPGGTGSANYNANREGFDLIFRQTELQGQMAAIEEDIRNIEANTNLSDTEKMFSMQMAMNAWSAVTNLRTNMIKSVSDSLKTIARNVN</sequence>
<dbReference type="Pfam" id="PF09392">
    <property type="entry name" value="T3SS_needle_F"/>
    <property type="match status" value="1"/>
</dbReference>
<dbReference type="SUPFAM" id="SSF140129">
    <property type="entry name" value="MxiH-like"/>
    <property type="match status" value="1"/>
</dbReference>
<comment type="caution">
    <text evidence="2">The sequence shown here is derived from an EMBL/GenBank/DDBJ whole genome shotgun (WGS) entry which is preliminary data.</text>
</comment>
<evidence type="ECO:0000313" key="3">
    <source>
        <dbReference type="Proteomes" id="UP000244081"/>
    </source>
</evidence>
<feature type="compositionally biased region" description="Low complexity" evidence="1">
    <location>
        <begin position="1"/>
        <end position="17"/>
    </location>
</feature>
<protein>
    <submittedName>
        <fullName evidence="2">Type III secretion apparatus needle protein</fullName>
    </submittedName>
</protein>
<dbReference type="InterPro" id="IPR021123">
    <property type="entry name" value="T3SS_needle-like"/>
</dbReference>
<keyword evidence="3" id="KW-1185">Reference proteome</keyword>
<feature type="region of interest" description="Disordered" evidence="1">
    <location>
        <begin position="1"/>
        <end position="28"/>
    </location>
</feature>
<name>A0A2T5UYV4_9HYPH</name>
<dbReference type="AlphaFoldDB" id="A0A2T5UYV4"/>
<accession>A0A2T5UYV4</accession>
<dbReference type="InterPro" id="IPR037203">
    <property type="entry name" value="T3SS_needle-like_sf"/>
</dbReference>
<organism evidence="2 3">
    <name type="scientific">Breoghania corrubedonensis</name>
    <dbReference type="NCBI Taxonomy" id="665038"/>
    <lineage>
        <taxon>Bacteria</taxon>
        <taxon>Pseudomonadati</taxon>
        <taxon>Pseudomonadota</taxon>
        <taxon>Alphaproteobacteria</taxon>
        <taxon>Hyphomicrobiales</taxon>
        <taxon>Stappiaceae</taxon>
        <taxon>Breoghania</taxon>
    </lineage>
</organism>
<dbReference type="Proteomes" id="UP000244081">
    <property type="component" value="Unassembled WGS sequence"/>
</dbReference>
<dbReference type="GO" id="GO:0015031">
    <property type="term" value="P:protein transport"/>
    <property type="evidence" value="ECO:0007669"/>
    <property type="project" value="InterPro"/>
</dbReference>
<dbReference type="RefSeq" id="WP_210203632.1">
    <property type="nucleotide sequence ID" value="NZ_QAYG01000011.1"/>
</dbReference>
<gene>
    <name evidence="2" type="ORF">C8N35_111123</name>
</gene>
<reference evidence="2 3" key="1">
    <citation type="submission" date="2018-04" db="EMBL/GenBank/DDBJ databases">
        <title>Genomic Encyclopedia of Archaeal and Bacterial Type Strains, Phase II (KMG-II): from individual species to whole genera.</title>
        <authorList>
            <person name="Goeker M."/>
        </authorList>
    </citation>
    <scope>NUCLEOTIDE SEQUENCE [LARGE SCALE GENOMIC DNA]</scope>
    <source>
        <strain evidence="2 3">DSM 23382</strain>
    </source>
</reference>
<evidence type="ECO:0000256" key="1">
    <source>
        <dbReference type="SAM" id="MobiDB-lite"/>
    </source>
</evidence>
<dbReference type="EMBL" id="QAYG01000011">
    <property type="protein sequence ID" value="PTW56660.1"/>
    <property type="molecule type" value="Genomic_DNA"/>
</dbReference>
<evidence type="ECO:0000313" key="2">
    <source>
        <dbReference type="EMBL" id="PTW56660.1"/>
    </source>
</evidence>
<proteinExistence type="predicted"/>